<dbReference type="AlphaFoldDB" id="A0A644YX38"/>
<gene>
    <name evidence="2" type="ORF">SDC9_79435</name>
</gene>
<proteinExistence type="predicted"/>
<accession>A0A644YX38</accession>
<reference evidence="2" key="1">
    <citation type="submission" date="2019-08" db="EMBL/GenBank/DDBJ databases">
        <authorList>
            <person name="Kucharzyk K."/>
            <person name="Murdoch R.W."/>
            <person name="Higgins S."/>
            <person name="Loffler F."/>
        </authorList>
    </citation>
    <scope>NUCLEOTIDE SEQUENCE</scope>
</reference>
<dbReference type="SUPFAM" id="SSF54593">
    <property type="entry name" value="Glyoxalase/Bleomycin resistance protein/Dihydroxybiphenyl dioxygenase"/>
    <property type="match status" value="1"/>
</dbReference>
<feature type="domain" description="VOC" evidence="1">
    <location>
        <begin position="1"/>
        <end position="126"/>
    </location>
</feature>
<dbReference type="Pfam" id="PF12681">
    <property type="entry name" value="Glyoxalase_2"/>
    <property type="match status" value="1"/>
</dbReference>
<protein>
    <recommendedName>
        <fullName evidence="1">VOC domain-containing protein</fullName>
    </recommendedName>
</protein>
<comment type="caution">
    <text evidence="2">The sequence shown here is derived from an EMBL/GenBank/DDBJ whole genome shotgun (WGS) entry which is preliminary data.</text>
</comment>
<dbReference type="Gene3D" id="3.10.180.10">
    <property type="entry name" value="2,3-Dihydroxybiphenyl 1,2-Dioxygenase, domain 1"/>
    <property type="match status" value="1"/>
</dbReference>
<dbReference type="InterPro" id="IPR037523">
    <property type="entry name" value="VOC_core"/>
</dbReference>
<organism evidence="2">
    <name type="scientific">bioreactor metagenome</name>
    <dbReference type="NCBI Taxonomy" id="1076179"/>
    <lineage>
        <taxon>unclassified sequences</taxon>
        <taxon>metagenomes</taxon>
        <taxon>ecological metagenomes</taxon>
    </lineage>
</organism>
<dbReference type="PROSITE" id="PS51819">
    <property type="entry name" value="VOC"/>
    <property type="match status" value="1"/>
</dbReference>
<dbReference type="InterPro" id="IPR029068">
    <property type="entry name" value="Glyas_Bleomycin-R_OHBP_Dase"/>
</dbReference>
<dbReference type="EMBL" id="VSSQ01006488">
    <property type="protein sequence ID" value="MPM32869.1"/>
    <property type="molecule type" value="Genomic_DNA"/>
</dbReference>
<name>A0A644YX38_9ZZZZ</name>
<dbReference type="Gene3D" id="3.30.720.120">
    <property type="match status" value="1"/>
</dbReference>
<evidence type="ECO:0000259" key="1">
    <source>
        <dbReference type="PROSITE" id="PS51819"/>
    </source>
</evidence>
<sequence length="128" mass="14606">MKHFQFILYVADQKRSTEFYRRLLLIDPALEVPGMTEFELSPNLKLGIMPENGIAKIIGNKTQHPANGSGIPRCEIYLLLEDILPYYERAKELNALPISEIATRDWGHKVCYFSDPDGHIIAFAQSIE</sequence>
<evidence type="ECO:0000313" key="2">
    <source>
        <dbReference type="EMBL" id="MPM32869.1"/>
    </source>
</evidence>
<dbReference type="InterPro" id="IPR025870">
    <property type="entry name" value="Glyoxalase-like_dom"/>
</dbReference>